<keyword evidence="2" id="KW-1185">Reference proteome</keyword>
<name>A0A314XW02_PRUYE</name>
<organism evidence="1 2">
    <name type="scientific">Prunus yedoensis var. nudiflora</name>
    <dbReference type="NCBI Taxonomy" id="2094558"/>
    <lineage>
        <taxon>Eukaryota</taxon>
        <taxon>Viridiplantae</taxon>
        <taxon>Streptophyta</taxon>
        <taxon>Embryophyta</taxon>
        <taxon>Tracheophyta</taxon>
        <taxon>Spermatophyta</taxon>
        <taxon>Magnoliopsida</taxon>
        <taxon>eudicotyledons</taxon>
        <taxon>Gunneridae</taxon>
        <taxon>Pentapetalae</taxon>
        <taxon>rosids</taxon>
        <taxon>fabids</taxon>
        <taxon>Rosales</taxon>
        <taxon>Rosaceae</taxon>
        <taxon>Amygdaloideae</taxon>
        <taxon>Amygdaleae</taxon>
        <taxon>Prunus</taxon>
    </lineage>
</organism>
<comment type="caution">
    <text evidence="1">The sequence shown here is derived from an EMBL/GenBank/DDBJ whole genome shotgun (WGS) entry which is preliminary data.</text>
</comment>
<gene>
    <name evidence="1" type="ORF">Pyn_11470</name>
</gene>
<dbReference type="Proteomes" id="UP000250321">
    <property type="component" value="Unassembled WGS sequence"/>
</dbReference>
<dbReference type="PANTHER" id="PTHR36019:SF3">
    <property type="entry name" value="PLANT_PROTEIN"/>
    <property type="match status" value="1"/>
</dbReference>
<dbReference type="OrthoDB" id="1847777at2759"/>
<sequence>MTLNCLTCQVLNRTNSSGSDKDYVCKDKAYRKLCCVNINMERSWSGNLTPPSYEQIQESSMFMPDKKKVKMPLGHRRLMSTGGVAYEGSTEPRLVRSSGMRRDWSFENLALLRNEKKVRNS</sequence>
<protein>
    <submittedName>
        <fullName evidence="1">Uncharacterized protein</fullName>
    </submittedName>
</protein>
<evidence type="ECO:0000313" key="2">
    <source>
        <dbReference type="Proteomes" id="UP000250321"/>
    </source>
</evidence>
<dbReference type="PANTHER" id="PTHR36019">
    <property type="entry name" value="PLANT/PROTEIN"/>
    <property type="match status" value="1"/>
</dbReference>
<dbReference type="EMBL" id="PJQY01001886">
    <property type="protein sequence ID" value="PQP98571.1"/>
    <property type="molecule type" value="Genomic_DNA"/>
</dbReference>
<reference evidence="1 2" key="1">
    <citation type="submission" date="2018-02" db="EMBL/GenBank/DDBJ databases">
        <title>Draft genome of wild Prunus yedoensis var. nudiflora.</title>
        <authorList>
            <person name="Baek S."/>
            <person name="Kim J.-H."/>
            <person name="Choi K."/>
            <person name="Kim G.-B."/>
            <person name="Cho A."/>
            <person name="Jang H."/>
            <person name="Shin C.-H."/>
            <person name="Yu H.-J."/>
            <person name="Mun J.-H."/>
        </authorList>
    </citation>
    <scope>NUCLEOTIDE SEQUENCE [LARGE SCALE GENOMIC DNA]</scope>
    <source>
        <strain evidence="2">cv. Jeju island</strain>
        <tissue evidence="1">Leaf</tissue>
    </source>
</reference>
<accession>A0A314XW02</accession>
<proteinExistence type="predicted"/>
<evidence type="ECO:0000313" key="1">
    <source>
        <dbReference type="EMBL" id="PQP98571.1"/>
    </source>
</evidence>
<dbReference type="AlphaFoldDB" id="A0A314XW02"/>